<keyword evidence="4" id="KW-0276">Fatty acid metabolism</keyword>
<keyword evidence="5" id="KW-0521">NADP</keyword>
<dbReference type="FunFam" id="3.90.180.10:FF:000010">
    <property type="entry name" value="Enoyl-[acyl-carrier-protein] reductase, mitochondrial"/>
    <property type="match status" value="1"/>
</dbReference>
<evidence type="ECO:0000256" key="10">
    <source>
        <dbReference type="ARBA" id="ARBA00023160"/>
    </source>
</evidence>
<comment type="caution">
    <text evidence="16">The sequence shown here is derived from an EMBL/GenBank/DDBJ whole genome shotgun (WGS) entry which is preliminary data.</text>
</comment>
<dbReference type="InterPro" id="IPR013154">
    <property type="entry name" value="ADH-like_N"/>
</dbReference>
<evidence type="ECO:0000313" key="17">
    <source>
        <dbReference type="Proteomes" id="UP000275408"/>
    </source>
</evidence>
<comment type="similarity">
    <text evidence="2">Belongs to the zinc-containing alcohol dehydrogenase family. Quinone oxidoreductase subfamily.</text>
</comment>
<dbReference type="GO" id="GO:0005739">
    <property type="term" value="C:mitochondrion"/>
    <property type="evidence" value="ECO:0007669"/>
    <property type="project" value="UniProtKB-SubCell"/>
</dbReference>
<evidence type="ECO:0000259" key="15">
    <source>
        <dbReference type="SMART" id="SM00829"/>
    </source>
</evidence>
<dbReference type="OrthoDB" id="7482721at2759"/>
<dbReference type="GO" id="GO:0006633">
    <property type="term" value="P:fatty acid biosynthetic process"/>
    <property type="evidence" value="ECO:0007669"/>
    <property type="project" value="UniProtKB-KW"/>
</dbReference>
<sequence>MAARLLKVMHPELARKNVSFSNIWRLFGTKSESVVYSEHGDPEKVLRLENAETGKFGCNSVSVRMLAAPINPADINQIQGSYPLKPSLPAVGGNEGVGEVIETGKDVQNLNTGDQVILRSDQCLGSWCRHLVVSEDQVLKIPNGLPVEAAATVSVNPCTAFRLLKDFEDLQPGDTVIQNGANSSVGQALIQIAAAWGLITVNIIRSRPNVEELKNYLKDLGANFVIAEEDLKSPEMKEIVKNIQRPKLALNCVGGKSSMSLFRYLAPKGTMVTYGGMSRQPVTVPTGSLIFDDVNVRGFWMSKWNNEHQKDAIKLNMVEEVCQLVQNGQLASPPCTKHALKDFKTAISEAFRPYSKTKQLLIMTE</sequence>
<evidence type="ECO:0000256" key="6">
    <source>
        <dbReference type="ARBA" id="ARBA00022946"/>
    </source>
</evidence>
<evidence type="ECO:0000313" key="16">
    <source>
        <dbReference type="EMBL" id="RMX53675.1"/>
    </source>
</evidence>
<gene>
    <name evidence="16" type="ORF">pdam_00000336</name>
</gene>
<dbReference type="EC" id="1.3.1.104" evidence="11"/>
<evidence type="ECO:0000256" key="13">
    <source>
        <dbReference type="ARBA" id="ARBA00042123"/>
    </source>
</evidence>
<reference evidence="16 17" key="1">
    <citation type="journal article" date="2018" name="Sci. Rep.">
        <title>Comparative analysis of the Pocillopora damicornis genome highlights role of immune system in coral evolution.</title>
        <authorList>
            <person name="Cunning R."/>
            <person name="Bay R.A."/>
            <person name="Gillette P."/>
            <person name="Baker A.C."/>
            <person name="Traylor-Knowles N."/>
        </authorList>
    </citation>
    <scope>NUCLEOTIDE SEQUENCE [LARGE SCALE GENOMIC DNA]</scope>
    <source>
        <strain evidence="16">RSMAS</strain>
        <tissue evidence="16">Whole animal</tissue>
    </source>
</reference>
<dbReference type="PANTHER" id="PTHR43981">
    <property type="entry name" value="ENOYL-[ACYL-CARRIER-PROTEIN] REDUCTASE, MITOCHONDRIAL"/>
    <property type="match status" value="1"/>
</dbReference>
<evidence type="ECO:0000256" key="7">
    <source>
        <dbReference type="ARBA" id="ARBA00023002"/>
    </source>
</evidence>
<dbReference type="AlphaFoldDB" id="A0A3M6UJ54"/>
<evidence type="ECO:0000256" key="3">
    <source>
        <dbReference type="ARBA" id="ARBA00022516"/>
    </source>
</evidence>
<dbReference type="InterPro" id="IPR051034">
    <property type="entry name" value="Mito_Enoyl-ACP_Reductase"/>
</dbReference>
<evidence type="ECO:0000256" key="11">
    <source>
        <dbReference type="ARBA" id="ARBA00038963"/>
    </source>
</evidence>
<organism evidence="16 17">
    <name type="scientific">Pocillopora damicornis</name>
    <name type="common">Cauliflower coral</name>
    <name type="synonym">Millepora damicornis</name>
    <dbReference type="NCBI Taxonomy" id="46731"/>
    <lineage>
        <taxon>Eukaryota</taxon>
        <taxon>Metazoa</taxon>
        <taxon>Cnidaria</taxon>
        <taxon>Anthozoa</taxon>
        <taxon>Hexacorallia</taxon>
        <taxon>Scleractinia</taxon>
        <taxon>Astrocoeniina</taxon>
        <taxon>Pocilloporidae</taxon>
        <taxon>Pocillopora</taxon>
    </lineage>
</organism>
<evidence type="ECO:0000256" key="9">
    <source>
        <dbReference type="ARBA" id="ARBA00023128"/>
    </source>
</evidence>
<protein>
    <recommendedName>
        <fullName evidence="12">Enoyl-[acyl-carrier-protein] reductase, mitochondrial</fullName>
        <ecNumber evidence="11">1.3.1.104</ecNumber>
    </recommendedName>
    <alternativeName>
        <fullName evidence="13">2-enoyl thioester reductase</fullName>
    </alternativeName>
</protein>
<dbReference type="OMA" id="YGYTQSK"/>
<dbReference type="STRING" id="46731.A0A3M6UJ54"/>
<dbReference type="Pfam" id="PF00107">
    <property type="entry name" value="ADH_zinc_N"/>
    <property type="match status" value="1"/>
</dbReference>
<dbReference type="Pfam" id="PF08240">
    <property type="entry name" value="ADH_N"/>
    <property type="match status" value="1"/>
</dbReference>
<dbReference type="FunFam" id="3.40.50.720:FF:000112">
    <property type="entry name" value="Enoyl-[acyl-carrier-protein] reductase 1, mitochondrial"/>
    <property type="match status" value="1"/>
</dbReference>
<keyword evidence="8" id="KW-0443">Lipid metabolism</keyword>
<keyword evidence="6" id="KW-0809">Transit peptide</keyword>
<evidence type="ECO:0000256" key="4">
    <source>
        <dbReference type="ARBA" id="ARBA00022832"/>
    </source>
</evidence>
<evidence type="ECO:0000256" key="12">
    <source>
        <dbReference type="ARBA" id="ARBA00041058"/>
    </source>
</evidence>
<dbReference type="PANTHER" id="PTHR43981:SF2">
    <property type="entry name" value="ENOYL-[ACYL-CARRIER-PROTEIN] REDUCTASE, MITOCHONDRIAL"/>
    <property type="match status" value="1"/>
</dbReference>
<dbReference type="SMART" id="SM00829">
    <property type="entry name" value="PKS_ER"/>
    <property type="match status" value="1"/>
</dbReference>
<dbReference type="InterPro" id="IPR013149">
    <property type="entry name" value="ADH-like_C"/>
</dbReference>
<dbReference type="InterPro" id="IPR020843">
    <property type="entry name" value="ER"/>
</dbReference>
<accession>A0A3M6UJ54</accession>
<dbReference type="Proteomes" id="UP000275408">
    <property type="component" value="Unassembled WGS sequence"/>
</dbReference>
<evidence type="ECO:0000256" key="8">
    <source>
        <dbReference type="ARBA" id="ARBA00023098"/>
    </source>
</evidence>
<dbReference type="InterPro" id="IPR036291">
    <property type="entry name" value="NAD(P)-bd_dom_sf"/>
</dbReference>
<name>A0A3M6UJ54_POCDA</name>
<dbReference type="SUPFAM" id="SSF51735">
    <property type="entry name" value="NAD(P)-binding Rossmann-fold domains"/>
    <property type="match status" value="1"/>
</dbReference>
<comment type="subcellular location">
    <subcellularLocation>
        <location evidence="1">Mitochondrion</location>
    </subcellularLocation>
</comment>
<dbReference type="CDD" id="cd08290">
    <property type="entry name" value="ETR"/>
    <property type="match status" value="1"/>
</dbReference>
<comment type="catalytic activity">
    <reaction evidence="14">
        <text>a 2,3-saturated acyl-[ACP] + NADP(+) = a (2E)-enoyl-[ACP] + NADPH + H(+)</text>
        <dbReference type="Rhea" id="RHEA:22564"/>
        <dbReference type="Rhea" id="RHEA-COMP:9925"/>
        <dbReference type="Rhea" id="RHEA-COMP:9926"/>
        <dbReference type="ChEBI" id="CHEBI:15378"/>
        <dbReference type="ChEBI" id="CHEBI:57783"/>
        <dbReference type="ChEBI" id="CHEBI:58349"/>
        <dbReference type="ChEBI" id="CHEBI:78784"/>
        <dbReference type="ChEBI" id="CHEBI:78785"/>
        <dbReference type="EC" id="1.3.1.104"/>
    </reaction>
</comment>
<dbReference type="EMBL" id="RCHS01001413">
    <property type="protein sequence ID" value="RMX53675.1"/>
    <property type="molecule type" value="Genomic_DNA"/>
</dbReference>
<dbReference type="InterPro" id="IPR011032">
    <property type="entry name" value="GroES-like_sf"/>
</dbReference>
<evidence type="ECO:0000256" key="14">
    <source>
        <dbReference type="ARBA" id="ARBA00048843"/>
    </source>
</evidence>
<evidence type="ECO:0000256" key="1">
    <source>
        <dbReference type="ARBA" id="ARBA00004173"/>
    </source>
</evidence>
<keyword evidence="3" id="KW-0444">Lipid biosynthesis</keyword>
<keyword evidence="9" id="KW-0496">Mitochondrion</keyword>
<dbReference type="Gene3D" id="3.90.180.10">
    <property type="entry name" value="Medium-chain alcohol dehydrogenases, catalytic domain"/>
    <property type="match status" value="1"/>
</dbReference>
<dbReference type="GO" id="GO:0141148">
    <property type="term" value="F:enoyl-[acyl-carrier-protein] reductase (NADPH) activity"/>
    <property type="evidence" value="ECO:0007669"/>
    <property type="project" value="UniProtKB-EC"/>
</dbReference>
<keyword evidence="7" id="KW-0560">Oxidoreductase</keyword>
<feature type="domain" description="Enoyl reductase (ER)" evidence="15">
    <location>
        <begin position="40"/>
        <end position="362"/>
    </location>
</feature>
<keyword evidence="10" id="KW-0275">Fatty acid biosynthesis</keyword>
<dbReference type="Gene3D" id="3.40.50.720">
    <property type="entry name" value="NAD(P)-binding Rossmann-like Domain"/>
    <property type="match status" value="1"/>
</dbReference>
<dbReference type="SUPFAM" id="SSF50129">
    <property type="entry name" value="GroES-like"/>
    <property type="match status" value="1"/>
</dbReference>
<evidence type="ECO:0000256" key="2">
    <source>
        <dbReference type="ARBA" id="ARBA00010371"/>
    </source>
</evidence>
<evidence type="ECO:0000256" key="5">
    <source>
        <dbReference type="ARBA" id="ARBA00022857"/>
    </source>
</evidence>
<keyword evidence="17" id="KW-1185">Reference proteome</keyword>
<proteinExistence type="inferred from homology"/>